<keyword evidence="1 3" id="KW-0378">Hydrolase</keyword>
<evidence type="ECO:0000313" key="4">
    <source>
        <dbReference type="Proteomes" id="UP000602647"/>
    </source>
</evidence>
<dbReference type="InterPro" id="IPR003010">
    <property type="entry name" value="C-N_Hydrolase"/>
</dbReference>
<proteinExistence type="predicted"/>
<evidence type="ECO:0000256" key="1">
    <source>
        <dbReference type="ARBA" id="ARBA00022801"/>
    </source>
</evidence>
<dbReference type="Proteomes" id="UP000602647">
    <property type="component" value="Unassembled WGS sequence"/>
</dbReference>
<dbReference type="EMBL" id="JACRYT010000008">
    <property type="protein sequence ID" value="MBC6679914.1"/>
    <property type="molecule type" value="Genomic_DNA"/>
</dbReference>
<dbReference type="AlphaFoldDB" id="A0A923NK09"/>
<protein>
    <submittedName>
        <fullName evidence="3">Carbon-nitrogen hydrolase family protein</fullName>
    </submittedName>
</protein>
<sequence>MKYIVAACQPNIIQNDKEANLKNVLSMIDEAASVGAKVTVFPEYFLTWPPYAGLTKEQMDEMAEPIPGPSINAIAEKCKETQTYCVAGSMVEKCEDGLLRNTCAIIGPDGNIIGKYSKVQPENAPAKHEPGNGIQPGNELPVFDTPLGKWAVMIDMDYTNAEIPRIYGLKGADVIFAPTCWSAKFLKDIPGLAEASATQSLSYCVMVNPVGWRKDVPVHAWAFSAGDNAGSIDLSYAGGTAIAFDGVNIAQTTIFGQDICYAVIDSEAPQEARDNDASIYPFWRRPELYGELIKPETAQPYGTNVDHSEVYKLIKK</sequence>
<comment type="caution">
    <text evidence="3">The sequence shown here is derived from an EMBL/GenBank/DDBJ whole genome shotgun (WGS) entry which is preliminary data.</text>
</comment>
<dbReference type="PANTHER" id="PTHR43674:SF13">
    <property type="entry name" value="CN HYDROLASE DOMAIN-CONTAINING PROTEIN"/>
    <property type="match status" value="1"/>
</dbReference>
<dbReference type="SUPFAM" id="SSF56317">
    <property type="entry name" value="Carbon-nitrogen hydrolase"/>
    <property type="match status" value="1"/>
</dbReference>
<dbReference type="GO" id="GO:0016811">
    <property type="term" value="F:hydrolase activity, acting on carbon-nitrogen (but not peptide) bonds, in linear amides"/>
    <property type="evidence" value="ECO:0007669"/>
    <property type="project" value="TreeGrafter"/>
</dbReference>
<dbReference type="RefSeq" id="WP_187303020.1">
    <property type="nucleotide sequence ID" value="NZ_JACRYT010000008.1"/>
</dbReference>
<name>A0A923NK09_9FIRM</name>
<reference evidence="3" key="1">
    <citation type="submission" date="2020-08" db="EMBL/GenBank/DDBJ databases">
        <title>Genome public.</title>
        <authorList>
            <person name="Liu C."/>
            <person name="Sun Q."/>
        </authorList>
    </citation>
    <scope>NUCLEOTIDE SEQUENCE</scope>
    <source>
        <strain evidence="3">BX12</strain>
    </source>
</reference>
<accession>A0A923NK09</accession>
<dbReference type="PANTHER" id="PTHR43674">
    <property type="entry name" value="NITRILASE C965.09-RELATED"/>
    <property type="match status" value="1"/>
</dbReference>
<dbReference type="InterPro" id="IPR050345">
    <property type="entry name" value="Aliph_Amidase/BUP"/>
</dbReference>
<keyword evidence="4" id="KW-1185">Reference proteome</keyword>
<organism evidence="3 4">
    <name type="scientific">Zhenpiania hominis</name>
    <dbReference type="NCBI Taxonomy" id="2763644"/>
    <lineage>
        <taxon>Bacteria</taxon>
        <taxon>Bacillati</taxon>
        <taxon>Bacillota</taxon>
        <taxon>Clostridia</taxon>
        <taxon>Peptostreptococcales</taxon>
        <taxon>Anaerovoracaceae</taxon>
        <taxon>Zhenpiania</taxon>
    </lineage>
</organism>
<evidence type="ECO:0000259" key="2">
    <source>
        <dbReference type="PROSITE" id="PS50263"/>
    </source>
</evidence>
<dbReference type="InterPro" id="IPR036526">
    <property type="entry name" value="C-N_Hydrolase_sf"/>
</dbReference>
<feature type="domain" description="CN hydrolase" evidence="2">
    <location>
        <begin position="3"/>
        <end position="266"/>
    </location>
</feature>
<dbReference type="Pfam" id="PF00795">
    <property type="entry name" value="CN_hydrolase"/>
    <property type="match status" value="1"/>
</dbReference>
<dbReference type="Gene3D" id="3.60.110.10">
    <property type="entry name" value="Carbon-nitrogen hydrolase"/>
    <property type="match status" value="1"/>
</dbReference>
<gene>
    <name evidence="3" type="ORF">H9L42_08740</name>
</gene>
<dbReference type="CDD" id="cd07197">
    <property type="entry name" value="nitrilase"/>
    <property type="match status" value="1"/>
</dbReference>
<dbReference type="PROSITE" id="PS50263">
    <property type="entry name" value="CN_HYDROLASE"/>
    <property type="match status" value="1"/>
</dbReference>
<evidence type="ECO:0000313" key="3">
    <source>
        <dbReference type="EMBL" id="MBC6679914.1"/>
    </source>
</evidence>